<evidence type="ECO:0000256" key="2">
    <source>
        <dbReference type="ARBA" id="ARBA00007046"/>
    </source>
</evidence>
<evidence type="ECO:0000256" key="4">
    <source>
        <dbReference type="ARBA" id="ARBA00022781"/>
    </source>
</evidence>
<reference evidence="9" key="1">
    <citation type="journal article" date="2017" name="Genome Biol. Evol.">
        <title>Evolutionary Dynamics of Cryptophyte Plastid Genomes.</title>
        <authorList>
            <person name="Kim J.I."/>
            <person name="Moore C.E."/>
            <person name="Archibald J.M."/>
            <person name="Bhattacharya D."/>
            <person name="Yi G."/>
            <person name="Yoon H.S."/>
            <person name="Shin W."/>
        </authorList>
    </citation>
    <scope>NUCLEOTIDE SEQUENCE</scope>
</reference>
<keyword evidence="5 8" id="KW-0406">Ion transport</keyword>
<evidence type="ECO:0000256" key="7">
    <source>
        <dbReference type="ARBA" id="ARBA00023310"/>
    </source>
</evidence>
<dbReference type="SUPFAM" id="SSF47928">
    <property type="entry name" value="N-terminal domain of the delta subunit of the F1F0-ATP synthase"/>
    <property type="match status" value="1"/>
</dbReference>
<name>A0A248SPW2_9CRYP</name>
<dbReference type="InterPro" id="IPR020781">
    <property type="entry name" value="ATPase_OSCP/d_CS"/>
</dbReference>
<keyword evidence="8" id="KW-0139">CF(1)</keyword>
<comment type="function">
    <text evidence="8">F(1)F(0) ATP synthase produces ATP from ADP in the presence of a proton or sodium gradient. F-type ATPases consist of two structural domains, F(1) containing the extramembraneous catalytic core and F(0) containing the membrane proton channel, linked together by a central stalk and a peripheral stalk. During catalysis, ATP synthesis in the catalytic domain of F(1) is coupled via a rotary mechanism of the central stalk subunits to proton translocation.</text>
</comment>
<protein>
    <recommendedName>
        <fullName evidence="8">ATP synthase subunit delta, chloroplastic</fullName>
    </recommendedName>
    <alternativeName>
        <fullName evidence="8">ATP synthase F(1) sector subunit delta</fullName>
    </alternativeName>
    <alternativeName>
        <fullName evidence="8">F-type ATPase subunit delta</fullName>
    </alternativeName>
</protein>
<gene>
    <name evidence="8 9" type="primary">atpD</name>
    <name evidence="9" type="ORF">CMESOPL_143</name>
</gene>
<dbReference type="GO" id="GO:0009535">
    <property type="term" value="C:chloroplast thylakoid membrane"/>
    <property type="evidence" value="ECO:0007669"/>
    <property type="project" value="UniProtKB-SubCell"/>
</dbReference>
<keyword evidence="3 8" id="KW-0813">Transport</keyword>
<evidence type="ECO:0000256" key="1">
    <source>
        <dbReference type="ARBA" id="ARBA00004370"/>
    </source>
</evidence>
<dbReference type="GO" id="GO:0046933">
    <property type="term" value="F:proton-transporting ATP synthase activity, rotational mechanism"/>
    <property type="evidence" value="ECO:0007669"/>
    <property type="project" value="UniProtKB-UniRule"/>
</dbReference>
<evidence type="ECO:0000256" key="6">
    <source>
        <dbReference type="ARBA" id="ARBA00023136"/>
    </source>
</evidence>
<accession>A0A248SPW2</accession>
<evidence type="ECO:0000256" key="3">
    <source>
        <dbReference type="ARBA" id="ARBA00022448"/>
    </source>
</evidence>
<dbReference type="NCBIfam" id="TIGR01145">
    <property type="entry name" value="ATP_synt_delta"/>
    <property type="match status" value="1"/>
</dbReference>
<dbReference type="HAMAP" id="MF_01416">
    <property type="entry name" value="ATP_synth_delta_bact"/>
    <property type="match status" value="1"/>
</dbReference>
<keyword evidence="7 8" id="KW-0066">ATP synthesis</keyword>
<dbReference type="InterPro" id="IPR000711">
    <property type="entry name" value="ATPase_OSCP/dsu"/>
</dbReference>
<keyword evidence="6 8" id="KW-0472">Membrane</keyword>
<dbReference type="InterPro" id="IPR026015">
    <property type="entry name" value="ATP_synth_OSCP/delta_N_sf"/>
</dbReference>
<comment type="subcellular location">
    <subcellularLocation>
        <location evidence="1">Membrane</location>
    </subcellularLocation>
    <subcellularLocation>
        <location evidence="8">Plastid</location>
        <location evidence="8">Chloroplast thylakoid membrane</location>
        <topology evidence="8">Peripheral membrane protein</topology>
    </subcellularLocation>
</comment>
<keyword evidence="9" id="KW-0934">Plastid</keyword>
<geneLocation type="chloroplast" evidence="9"/>
<dbReference type="AlphaFoldDB" id="A0A248SPW2"/>
<keyword evidence="8" id="KW-0793">Thylakoid</keyword>
<proteinExistence type="inferred from homology"/>
<dbReference type="GO" id="GO:0045259">
    <property type="term" value="C:proton-transporting ATP synthase complex"/>
    <property type="evidence" value="ECO:0007669"/>
    <property type="project" value="UniProtKB-KW"/>
</dbReference>
<dbReference type="PROSITE" id="PS00389">
    <property type="entry name" value="ATPASE_DELTA"/>
    <property type="match status" value="1"/>
</dbReference>
<keyword evidence="9" id="KW-0150">Chloroplast</keyword>
<organism evidence="9">
    <name type="scientific">Chroomonas mesostigmatica CCMP1168</name>
    <dbReference type="NCBI Taxonomy" id="1195612"/>
    <lineage>
        <taxon>Eukaryota</taxon>
        <taxon>Cryptophyceae</taxon>
        <taxon>Pyrenomonadales</taxon>
        <taxon>Chroomonadaceae</taxon>
        <taxon>Chroomonas</taxon>
    </lineage>
</organism>
<comment type="similarity">
    <text evidence="2 8">Belongs to the ATPase delta chain family.</text>
</comment>
<sequence length="184" mass="19914">MTSRNIKLALPYAEALLDITTKEGSLDKVINDLTSLSTTLSDSSDLKKALANPTLSSVTKKEIIKSVFKDTVTNTMIKFLMVLADRGRIAYLADVIEIALELAYKKASIQIAYVSSSLELTSSQEEALIERLQKMTGASQIKLKLSVDNSLLGGFIVQVGSKIIDNSVKGQLRQLSAYLGASVV</sequence>
<dbReference type="PANTHER" id="PTHR11910">
    <property type="entry name" value="ATP SYNTHASE DELTA CHAIN"/>
    <property type="match status" value="1"/>
</dbReference>
<comment type="subunit">
    <text evidence="8">F-type ATPases have 2 components, F(1) - the catalytic core - and F(0) - the membrane proton channel. F(1) has five subunits: alpha(3), beta(3), gamma(1), delta(1), epsilon(1). CF(0) has four main subunits: a(1), b(1), b'(1) and c(10-14). The alpha and beta chains form an alternating ring which encloses part of the gamma chain. F(1) is attached to F(0) by a central stalk formed by the gamma and epsilon chains, while a peripheral stalk is formed by the delta, b and b' chains.</text>
</comment>
<dbReference type="PRINTS" id="PR00125">
    <property type="entry name" value="ATPASEDELTA"/>
</dbReference>
<dbReference type="EMBL" id="KY860574">
    <property type="protein sequence ID" value="ASV47639.1"/>
    <property type="molecule type" value="Genomic_DNA"/>
</dbReference>
<keyword evidence="4 8" id="KW-0375">Hydrogen ion transport</keyword>
<dbReference type="Gene3D" id="1.10.520.20">
    <property type="entry name" value="N-terminal domain of the delta subunit of the F1F0-ATP synthase"/>
    <property type="match status" value="1"/>
</dbReference>
<comment type="function">
    <text evidence="8">This protein is part of the stalk that links CF(0) to CF(1). It either transmits conformational changes from CF(0) to CF(1) or is implicated in proton conduction.</text>
</comment>
<evidence type="ECO:0000256" key="8">
    <source>
        <dbReference type="HAMAP-Rule" id="MF_01416"/>
    </source>
</evidence>
<dbReference type="Pfam" id="PF00213">
    <property type="entry name" value="OSCP"/>
    <property type="match status" value="1"/>
</dbReference>
<evidence type="ECO:0000256" key="5">
    <source>
        <dbReference type="ARBA" id="ARBA00023065"/>
    </source>
</evidence>
<evidence type="ECO:0000313" key="9">
    <source>
        <dbReference type="EMBL" id="ASV47639.1"/>
    </source>
</evidence>